<dbReference type="EMBL" id="CP066065">
    <property type="protein sequence ID" value="QQC43220.1"/>
    <property type="molecule type" value="Genomic_DNA"/>
</dbReference>
<dbReference type="AlphaFoldDB" id="A0AAP9Y7D2"/>
<dbReference type="PANTHER" id="PTHR18964">
    <property type="entry name" value="ROK (REPRESSOR, ORF, KINASE) FAMILY"/>
    <property type="match status" value="1"/>
</dbReference>
<sequence>MKGNNRRRVIAELVERGPMHRAELARALSVTRTTTTNVVSDGVASGVLCSAEGLKADVGIGEAPGCLLSVIFQATSTLVLLTRADRTVVHSSRHDLDPATAGERRMEEALGRVTAVLSELRASVSAAYVAVNAQIDSATGDVMASAASRLWGGTNPKAYFERALGCIVVVDNEVRTTGYAQYEAGDRKVQSQLYIHIAYGLGCAQIVDGVSVRGARGGAGEIGHVSIDPRGRPCECGSRGCLMQYVGTHVVDERARVVWGADASTATLVERAGQGDRVAVAIVQSVADELSEALVSALHLLNPEEVVIGGIVAGFDAILAGPVERALKARALPLSVRGLSVRAALPTDIARAGLGVLLSMEDVRASLINRCEQIWNKCHAS</sequence>
<dbReference type="Gene3D" id="3.30.420.40">
    <property type="match status" value="2"/>
</dbReference>
<evidence type="ECO:0000313" key="2">
    <source>
        <dbReference type="EMBL" id="QQC43220.1"/>
    </source>
</evidence>
<reference evidence="2 3" key="1">
    <citation type="submission" date="2020-12" db="EMBL/GenBank/DDBJ databases">
        <title>FDA dAtabase for Regulatory Grade micrObial Sequences (FDA-ARGOS): Supporting development and validation of Infectious Disease Dx tests.</title>
        <authorList>
            <person name="Sproer C."/>
            <person name="Gronow S."/>
            <person name="Severitt S."/>
            <person name="Schroder I."/>
            <person name="Tallon L."/>
            <person name="Sadzewicz L."/>
            <person name="Zhao X."/>
            <person name="Boylan J."/>
            <person name="Ott S."/>
            <person name="Bowen H."/>
            <person name="Vavikolanu K."/>
            <person name="Mehta A."/>
            <person name="Aluvathingal J."/>
            <person name="Nadendla S."/>
            <person name="Lowell S."/>
            <person name="Myers T."/>
            <person name="Yan Y."/>
            <person name="Sichtig H."/>
        </authorList>
    </citation>
    <scope>NUCLEOTIDE SEQUENCE [LARGE SCALE GENOMIC DNA]</scope>
    <source>
        <strain evidence="2 3">FDAARGOS_985</strain>
    </source>
</reference>
<dbReference type="Proteomes" id="UP000595220">
    <property type="component" value="Chromosome"/>
</dbReference>
<dbReference type="SUPFAM" id="SSF53067">
    <property type="entry name" value="Actin-like ATPase domain"/>
    <property type="match status" value="2"/>
</dbReference>
<dbReference type="RefSeq" id="WP_074633506.1">
    <property type="nucleotide sequence ID" value="NZ_CP066065.1"/>
</dbReference>
<dbReference type="InterPro" id="IPR036390">
    <property type="entry name" value="WH_DNA-bd_sf"/>
</dbReference>
<dbReference type="SUPFAM" id="SSF46785">
    <property type="entry name" value="Winged helix' DNA-binding domain"/>
    <property type="match status" value="1"/>
</dbReference>
<dbReference type="InterPro" id="IPR043129">
    <property type="entry name" value="ATPase_NBD"/>
</dbReference>
<dbReference type="Pfam" id="PF00480">
    <property type="entry name" value="ROK"/>
    <property type="match status" value="1"/>
</dbReference>
<accession>A0AAP9Y7D2</accession>
<evidence type="ECO:0000256" key="1">
    <source>
        <dbReference type="ARBA" id="ARBA00006479"/>
    </source>
</evidence>
<keyword evidence="3" id="KW-1185">Reference proteome</keyword>
<dbReference type="Gene3D" id="1.10.10.10">
    <property type="entry name" value="Winged helix-like DNA-binding domain superfamily/Winged helix DNA-binding domain"/>
    <property type="match status" value="1"/>
</dbReference>
<dbReference type="PANTHER" id="PTHR18964:SF149">
    <property type="entry name" value="BIFUNCTIONAL UDP-N-ACETYLGLUCOSAMINE 2-EPIMERASE_N-ACETYLMANNOSAMINE KINASE"/>
    <property type="match status" value="1"/>
</dbReference>
<name>A0AAP9Y7D2_9ACTO</name>
<dbReference type="InterPro" id="IPR000600">
    <property type="entry name" value="ROK"/>
</dbReference>
<gene>
    <name evidence="2" type="ORF">I6H42_05250</name>
</gene>
<protein>
    <submittedName>
        <fullName evidence="2">ROK family protein</fullName>
    </submittedName>
</protein>
<evidence type="ECO:0000313" key="3">
    <source>
        <dbReference type="Proteomes" id="UP000595220"/>
    </source>
</evidence>
<proteinExistence type="inferred from homology"/>
<comment type="similarity">
    <text evidence="1">Belongs to the ROK (NagC/XylR) family.</text>
</comment>
<dbReference type="InterPro" id="IPR036388">
    <property type="entry name" value="WH-like_DNA-bd_sf"/>
</dbReference>
<organism evidence="2 3">
    <name type="scientific">Schaalia meyeri</name>
    <dbReference type="NCBI Taxonomy" id="52773"/>
    <lineage>
        <taxon>Bacteria</taxon>
        <taxon>Bacillati</taxon>
        <taxon>Actinomycetota</taxon>
        <taxon>Actinomycetes</taxon>
        <taxon>Actinomycetales</taxon>
        <taxon>Actinomycetaceae</taxon>
        <taxon>Schaalia</taxon>
    </lineage>
</organism>